<evidence type="ECO:0000256" key="3">
    <source>
        <dbReference type="ARBA" id="ARBA00005673"/>
    </source>
</evidence>
<dbReference type="InterPro" id="IPR018075">
    <property type="entry name" value="UBQ-activ_enz_E1"/>
</dbReference>
<evidence type="ECO:0000313" key="15">
    <source>
        <dbReference type="Proteomes" id="UP001165289"/>
    </source>
</evidence>
<evidence type="ECO:0000256" key="7">
    <source>
        <dbReference type="ARBA" id="ARBA00022741"/>
    </source>
</evidence>
<dbReference type="GO" id="GO:0031510">
    <property type="term" value="C:SUMO activating enzyme complex"/>
    <property type="evidence" value="ECO:0007669"/>
    <property type="project" value="TreeGrafter"/>
</dbReference>
<dbReference type="Gene3D" id="1.10.10.2660">
    <property type="entry name" value="Ubiquitin-activating enzyme E1, SCCH domain"/>
    <property type="match status" value="1"/>
</dbReference>
<dbReference type="InterPro" id="IPR042302">
    <property type="entry name" value="E1_FCCH_sf"/>
</dbReference>
<dbReference type="InterPro" id="IPR033127">
    <property type="entry name" value="UBQ-activ_enz_E1_Cys_AS"/>
</dbReference>
<dbReference type="PROSITE" id="PS00865">
    <property type="entry name" value="UBIQUITIN_ACTIVAT_2"/>
    <property type="match status" value="1"/>
</dbReference>
<dbReference type="InterPro" id="IPR042449">
    <property type="entry name" value="Ub-E1_IAD_1"/>
</dbReference>
<dbReference type="Gene3D" id="3.50.50.80">
    <property type="entry name" value="Ubiquitin-activating enzyme E1, inactive adenylation domain, subdomain 1"/>
    <property type="match status" value="1"/>
</dbReference>
<comment type="subunit">
    <text evidence="4">Monomer.</text>
</comment>
<dbReference type="Pfam" id="PF09358">
    <property type="entry name" value="E1_UFD"/>
    <property type="match status" value="1"/>
</dbReference>
<keyword evidence="8 12" id="KW-0833">Ubl conjugation pathway</keyword>
<dbReference type="SUPFAM" id="SSF69572">
    <property type="entry name" value="Activating enzymes of the ubiquitin-like proteins"/>
    <property type="match status" value="2"/>
</dbReference>
<feature type="active site" description="Glycyl thioester intermediate" evidence="11">
    <location>
        <position position="589"/>
    </location>
</feature>
<evidence type="ECO:0000256" key="2">
    <source>
        <dbReference type="ARBA" id="ARBA00004906"/>
    </source>
</evidence>
<comment type="catalytic activity">
    <reaction evidence="1">
        <text>ATP + ubiquitin + [E1 ubiquitin-activating enzyme]-L-cysteine = AMP + diphosphate + S-ubiquitinyl-[E1 ubiquitin-activating enzyme]-L-cysteine.</text>
        <dbReference type="EC" id="6.2.1.45"/>
    </reaction>
</comment>
<evidence type="ECO:0000256" key="5">
    <source>
        <dbReference type="ARBA" id="ARBA00012990"/>
    </source>
</evidence>
<gene>
    <name evidence="14" type="ORF">LOD99_3054</name>
</gene>
<evidence type="ECO:0000256" key="11">
    <source>
        <dbReference type="PROSITE-ProRule" id="PRU10132"/>
    </source>
</evidence>
<dbReference type="PRINTS" id="PR01849">
    <property type="entry name" value="UBIQUITINACT"/>
</dbReference>
<dbReference type="InterPro" id="IPR000011">
    <property type="entry name" value="UBQ/SUMO-activ_enz_E1-like"/>
</dbReference>
<dbReference type="GO" id="GO:0004839">
    <property type="term" value="F:ubiquitin activating enzyme activity"/>
    <property type="evidence" value="ECO:0007669"/>
    <property type="project" value="UniProtKB-EC"/>
</dbReference>
<dbReference type="EMBL" id="JAKMXF010000233">
    <property type="protein sequence ID" value="KAI6654210.1"/>
    <property type="molecule type" value="Genomic_DNA"/>
</dbReference>
<dbReference type="Gene3D" id="2.40.30.180">
    <property type="entry name" value="Ubiquitin-activating enzyme E1, FCCH domain"/>
    <property type="match status" value="1"/>
</dbReference>
<protein>
    <recommendedName>
        <fullName evidence="5">E1 ubiquitin-activating enzyme</fullName>
        <ecNumber evidence="5">6.2.1.45</ecNumber>
    </recommendedName>
    <alternativeName>
        <fullName evidence="10">Ubiquitin-activating enzyme E1</fullName>
    </alternativeName>
</protein>
<dbReference type="PANTHER" id="PTHR10953">
    <property type="entry name" value="UBIQUITIN-ACTIVATING ENZYME E1"/>
    <property type="match status" value="1"/>
</dbReference>
<keyword evidence="9 12" id="KW-0067">ATP-binding</keyword>
<keyword evidence="6 12" id="KW-0436">Ligase</keyword>
<dbReference type="FunFam" id="3.40.50.720:FF:000015">
    <property type="entry name" value="Ubiquitin-activating enzyme E1 1"/>
    <property type="match status" value="1"/>
</dbReference>
<sequence length="1020" mass="114337">MTADVEMTDATKRIDEDLYSRQLYVLGHEAMKLFQDSSVLICGMKAMGVEIAKNVILAGPKAVTLRDNSLAQLEDLGCNYFLRENMLGTARCEAVVNQLTELNSYVQVQTYVGELSEEVLNKFRVVVLCDASFSDQLIIGDICHTNGIKFISVCSFGLFGNLFCDFGDKFVVVDKNGEQPSSCLVQHISRDNEGIVTCNEETRHDLETGDFVTFSEIVGMEGLNNSPPREVTVITPYSFSIGDTSELNEYTDRGVVTECKTPITVEFKSLRDSLKDPEFLISDFAKFDRPGHLLKAFQALDVFVAEKGELPRPYNKEDADVLLDLTKKFYNGEEELSKDVITKLSYVCRGELMPVISFLGGLAAQEVVKACTGKFMPLKQFMFFDALECLPAEDKLPFQQTDYPNDRYSKQRLVFGQAFHDKLSNQGNFVVGAGALGCEFLKNFAMMGVGCGPNGHIVITDMDIIERSNLNRQFLFRPWDMGKCKSTVAADAAWKMNPSLKIESLLERVGPDTEHIYNDKFFSLLSCVTNALDNVDARKYMDRRCVYYHLPLLESGTLGTKGNVQVVLPFLTESYSSSNDPPEKEYPICTLKNFPNAIQHTVQWARDLFEGVFSKPGRVFKQLQSEPDYIDRITKMPGNEPATILSELKLMLDRNPNNFPDCVAWARLQFEELFSSQIKQLLFNFPPNSENNGVLFWSGSKRCPTPAVFDSTNDTHGDFIESASLLYAEANSISTDGITREQVLSLANGVLVPVFKPREGVKIATTDQEAQEMSTSSGDSLSSQSVAEGLKSLKLPPNLKIIALEFEKDDDSNHHMDFVTSTSNLRAANYQIEQADKHRSKGIAGKIIPAVATTTAAVVGLVCLELYKLVRDQGCSKEEVNHENYKNAFFNLALPFFAFSEPILAEKKKYYETEWTLWDRFEIDGRLADGEMTLGEFIGVFKEKYRLNITMLSQGVALIFAFFTEAKKKKERMEMSVSKAVEVVTKVCVPDHLTSLVLEMCCDDDEGNDVEVPYIKYSFK</sequence>
<evidence type="ECO:0000313" key="14">
    <source>
        <dbReference type="EMBL" id="KAI6654210.1"/>
    </source>
</evidence>
<organism evidence="14 15">
    <name type="scientific">Oopsacas minuta</name>
    <dbReference type="NCBI Taxonomy" id="111878"/>
    <lineage>
        <taxon>Eukaryota</taxon>
        <taxon>Metazoa</taxon>
        <taxon>Porifera</taxon>
        <taxon>Hexactinellida</taxon>
        <taxon>Hexasterophora</taxon>
        <taxon>Lyssacinosida</taxon>
        <taxon>Leucopsacidae</taxon>
        <taxon>Oopsacas</taxon>
    </lineage>
</organism>
<dbReference type="FunFam" id="3.10.290.60:FF:000001">
    <property type="entry name" value="Ubiquitin-activating enzyme E1 2"/>
    <property type="match status" value="1"/>
</dbReference>
<comment type="caution">
    <text evidence="14">The sequence shown here is derived from an EMBL/GenBank/DDBJ whole genome shotgun (WGS) entry which is preliminary data.</text>
</comment>
<evidence type="ECO:0000256" key="8">
    <source>
        <dbReference type="ARBA" id="ARBA00022786"/>
    </source>
</evidence>
<dbReference type="InterPro" id="IPR018965">
    <property type="entry name" value="Ub-activating_enz_E1_C"/>
</dbReference>
<dbReference type="Pfam" id="PF16190">
    <property type="entry name" value="E1_FCCH"/>
    <property type="match status" value="1"/>
</dbReference>
<dbReference type="InterPro" id="IPR042063">
    <property type="entry name" value="Ubi_acti_E1_SCCH"/>
</dbReference>
<dbReference type="Proteomes" id="UP001165289">
    <property type="component" value="Unassembled WGS sequence"/>
</dbReference>
<dbReference type="FunFam" id="1.10.10.2660:FF:000001">
    <property type="entry name" value="Ubiquitin-activating enzyme E1 1"/>
    <property type="match status" value="1"/>
</dbReference>
<evidence type="ECO:0000256" key="6">
    <source>
        <dbReference type="ARBA" id="ARBA00022598"/>
    </source>
</evidence>
<dbReference type="SMART" id="SM00985">
    <property type="entry name" value="UBA_e1_C"/>
    <property type="match status" value="1"/>
</dbReference>
<dbReference type="Pfam" id="PF00899">
    <property type="entry name" value="ThiF"/>
    <property type="match status" value="1"/>
</dbReference>
<dbReference type="Gene3D" id="3.40.50.720">
    <property type="entry name" value="NAD(P)-binding Rossmann-like Domain"/>
    <property type="match status" value="1"/>
</dbReference>
<keyword evidence="15" id="KW-1185">Reference proteome</keyword>
<dbReference type="FunFam" id="2.40.30.180:FF:000001">
    <property type="entry name" value="ubiquitin-like modifier-activating enzyme 1"/>
    <property type="match status" value="1"/>
</dbReference>
<dbReference type="Gene3D" id="3.10.290.60">
    <property type="entry name" value="Ubiquitin-activating enzyme E1, UFD domain"/>
    <property type="match status" value="1"/>
</dbReference>
<dbReference type="GO" id="GO:0019948">
    <property type="term" value="F:SUMO activating enzyme activity"/>
    <property type="evidence" value="ECO:0007669"/>
    <property type="project" value="TreeGrafter"/>
</dbReference>
<dbReference type="InterPro" id="IPR032418">
    <property type="entry name" value="E1_FCCH"/>
</dbReference>
<dbReference type="GO" id="GO:0005737">
    <property type="term" value="C:cytoplasm"/>
    <property type="evidence" value="ECO:0007669"/>
    <property type="project" value="TreeGrafter"/>
</dbReference>
<dbReference type="Pfam" id="PF10585">
    <property type="entry name" value="UBA_E1_SCCH"/>
    <property type="match status" value="1"/>
</dbReference>
<dbReference type="CDD" id="cd01490">
    <property type="entry name" value="Ube1_repeat2"/>
    <property type="match status" value="1"/>
</dbReference>
<evidence type="ECO:0000256" key="12">
    <source>
        <dbReference type="RuleBase" id="RU000519"/>
    </source>
</evidence>
<dbReference type="EC" id="6.2.1.45" evidence="5"/>
<feature type="domain" description="Ubiquitin-activating enzyme E1 C-terminal" evidence="13">
    <location>
        <begin position="885"/>
        <end position="1015"/>
    </location>
</feature>
<comment type="similarity">
    <text evidence="3 12">Belongs to the ubiquitin-activating E1 family.</text>
</comment>
<dbReference type="PANTHER" id="PTHR10953:SF4">
    <property type="entry name" value="UBIQUITIN-ACTIVATING ENZYME E1 C-TERMINAL DOMAIN-CONTAINING PROTEIN"/>
    <property type="match status" value="1"/>
</dbReference>
<evidence type="ECO:0000259" key="13">
    <source>
        <dbReference type="SMART" id="SM00985"/>
    </source>
</evidence>
<dbReference type="FunFam" id="3.50.50.80:FF:000001">
    <property type="entry name" value="ubiquitin-like modifier-activating enzyme 1"/>
    <property type="match status" value="1"/>
</dbReference>
<name>A0AAV7JZG6_9METZ</name>
<dbReference type="InterPro" id="IPR038252">
    <property type="entry name" value="UBA_E1_C_sf"/>
</dbReference>
<evidence type="ECO:0000256" key="9">
    <source>
        <dbReference type="ARBA" id="ARBA00022840"/>
    </source>
</evidence>
<dbReference type="AlphaFoldDB" id="A0AAV7JZG6"/>
<dbReference type="GO" id="GO:0005524">
    <property type="term" value="F:ATP binding"/>
    <property type="evidence" value="ECO:0007669"/>
    <property type="project" value="UniProtKB-KW"/>
</dbReference>
<dbReference type="Gene3D" id="3.40.50.12550">
    <property type="entry name" value="Ubiquitin-activating enzyme E1, inactive adenylation domain, subdomain 2"/>
    <property type="match status" value="1"/>
</dbReference>
<comment type="pathway">
    <text evidence="2">Protein modification; protein ubiquitination.</text>
</comment>
<dbReference type="InterPro" id="IPR045886">
    <property type="entry name" value="ThiF/MoeB/HesA"/>
</dbReference>
<dbReference type="Pfam" id="PF16191">
    <property type="entry name" value="E1_4HB"/>
    <property type="match status" value="1"/>
</dbReference>
<dbReference type="InterPro" id="IPR035985">
    <property type="entry name" value="Ubiquitin-activating_enz"/>
</dbReference>
<evidence type="ECO:0000256" key="10">
    <source>
        <dbReference type="ARBA" id="ARBA00030371"/>
    </source>
</evidence>
<dbReference type="GO" id="GO:0016925">
    <property type="term" value="P:protein sumoylation"/>
    <property type="evidence" value="ECO:0007669"/>
    <property type="project" value="TreeGrafter"/>
</dbReference>
<dbReference type="InterPro" id="IPR032420">
    <property type="entry name" value="E1_4HB"/>
</dbReference>
<accession>A0AAV7JZG6</accession>
<proteinExistence type="inferred from homology"/>
<keyword evidence="7 12" id="KW-0547">Nucleotide-binding</keyword>
<reference evidence="14 15" key="1">
    <citation type="journal article" date="2023" name="BMC Biol.">
        <title>The compact genome of the sponge Oopsacas minuta (Hexactinellida) is lacking key metazoan core genes.</title>
        <authorList>
            <person name="Santini S."/>
            <person name="Schenkelaars Q."/>
            <person name="Jourda C."/>
            <person name="Duchesne M."/>
            <person name="Belahbib H."/>
            <person name="Rocher C."/>
            <person name="Selva M."/>
            <person name="Riesgo A."/>
            <person name="Vervoort M."/>
            <person name="Leys S.P."/>
            <person name="Kodjabachian L."/>
            <person name="Le Bivic A."/>
            <person name="Borchiellini C."/>
            <person name="Claverie J.M."/>
            <person name="Renard E."/>
        </authorList>
    </citation>
    <scope>NUCLEOTIDE SEQUENCE [LARGE SCALE GENOMIC DNA]</scope>
    <source>
        <strain evidence="14">SPO-2</strain>
    </source>
</reference>
<dbReference type="InterPro" id="IPR019572">
    <property type="entry name" value="UBA_E1_SCCH"/>
</dbReference>
<dbReference type="InterPro" id="IPR000594">
    <property type="entry name" value="ThiF_NAD_FAD-bd"/>
</dbReference>
<evidence type="ECO:0000256" key="1">
    <source>
        <dbReference type="ARBA" id="ARBA00000488"/>
    </source>
</evidence>
<evidence type="ECO:0000256" key="4">
    <source>
        <dbReference type="ARBA" id="ARBA00011245"/>
    </source>
</evidence>
<dbReference type="CDD" id="cd01491">
    <property type="entry name" value="Ube1_repeat1"/>
    <property type="match status" value="1"/>
</dbReference>
<dbReference type="NCBIfam" id="TIGR01408">
    <property type="entry name" value="Ube1"/>
    <property type="match status" value="1"/>
</dbReference>